<dbReference type="Gene3D" id="1.10.287.1060">
    <property type="entry name" value="ESAT-6-like"/>
    <property type="match status" value="1"/>
</dbReference>
<protein>
    <submittedName>
        <fullName evidence="1">WXG100 family type VII secretion target</fullName>
    </submittedName>
</protein>
<comment type="caution">
    <text evidence="1">The sequence shown here is derived from an EMBL/GenBank/DDBJ whole genome shotgun (WGS) entry which is preliminary data.</text>
</comment>
<keyword evidence="2" id="KW-1185">Reference proteome</keyword>
<sequence length="101" mass="10645">MGDFGEISYDFGSINDVGTGLHTTAKNITSLLEDMEKEFQTFITSHWQGGQGNEAFNAVQTRWQGQSAELSLTLGKLGTTTVSAGEAMQSADGLAAKIIGG</sequence>
<evidence type="ECO:0000313" key="2">
    <source>
        <dbReference type="Proteomes" id="UP000540412"/>
    </source>
</evidence>
<organism evidence="1 2">
    <name type="scientific">Nocardia transvalensis</name>
    <dbReference type="NCBI Taxonomy" id="37333"/>
    <lineage>
        <taxon>Bacteria</taxon>
        <taxon>Bacillati</taxon>
        <taxon>Actinomycetota</taxon>
        <taxon>Actinomycetes</taxon>
        <taxon>Mycobacteriales</taxon>
        <taxon>Nocardiaceae</taxon>
        <taxon>Nocardia</taxon>
    </lineage>
</organism>
<reference evidence="1 2" key="1">
    <citation type="submission" date="2020-08" db="EMBL/GenBank/DDBJ databases">
        <title>Sequencing the genomes of 1000 actinobacteria strains.</title>
        <authorList>
            <person name="Klenk H.-P."/>
        </authorList>
    </citation>
    <scope>NUCLEOTIDE SEQUENCE [LARGE SCALE GENOMIC DNA]</scope>
    <source>
        <strain evidence="1 2">DSM 43582</strain>
    </source>
</reference>
<dbReference type="InterPro" id="IPR010310">
    <property type="entry name" value="T7SS_ESAT-6-like"/>
</dbReference>
<name>A0A7W9PBQ6_9NOCA</name>
<dbReference type="RefSeq" id="WP_040745896.1">
    <property type="nucleotide sequence ID" value="NZ_JACHIT010000001.1"/>
</dbReference>
<gene>
    <name evidence="1" type="ORF">BJY24_001675</name>
</gene>
<proteinExistence type="predicted"/>
<accession>A0A7W9PBQ6</accession>
<dbReference type="SUPFAM" id="SSF140453">
    <property type="entry name" value="EsxAB dimer-like"/>
    <property type="match status" value="1"/>
</dbReference>
<dbReference type="AlphaFoldDB" id="A0A7W9PBQ6"/>
<dbReference type="EMBL" id="JACHIT010000001">
    <property type="protein sequence ID" value="MBB5912808.1"/>
    <property type="molecule type" value="Genomic_DNA"/>
</dbReference>
<dbReference type="Proteomes" id="UP000540412">
    <property type="component" value="Unassembled WGS sequence"/>
</dbReference>
<dbReference type="Pfam" id="PF06013">
    <property type="entry name" value="WXG100"/>
    <property type="match status" value="1"/>
</dbReference>
<evidence type="ECO:0000313" key="1">
    <source>
        <dbReference type="EMBL" id="MBB5912808.1"/>
    </source>
</evidence>
<dbReference type="InterPro" id="IPR036689">
    <property type="entry name" value="ESAT-6-like_sf"/>
</dbReference>